<dbReference type="GO" id="GO:0045944">
    <property type="term" value="P:positive regulation of transcription by RNA polymerase II"/>
    <property type="evidence" value="ECO:0007669"/>
    <property type="project" value="TreeGrafter"/>
</dbReference>
<gene>
    <name evidence="2" type="ORF">LY90DRAFT_662952</name>
</gene>
<dbReference type="GO" id="GO:0008017">
    <property type="term" value="F:microtubule binding"/>
    <property type="evidence" value="ECO:0007669"/>
    <property type="project" value="InterPro"/>
</dbReference>
<evidence type="ECO:0000313" key="2">
    <source>
        <dbReference type="EMBL" id="ORY87230.1"/>
    </source>
</evidence>
<protein>
    <submittedName>
        <fullName evidence="2">Uncharacterized protein</fullName>
    </submittedName>
</protein>
<keyword evidence="3" id="KW-1185">Reference proteome</keyword>
<name>A0A1Y2FT91_9FUNG</name>
<dbReference type="EMBL" id="MCOG01000001">
    <property type="protein sequence ID" value="ORY87230.1"/>
    <property type="molecule type" value="Genomic_DNA"/>
</dbReference>
<dbReference type="GO" id="GO:0005634">
    <property type="term" value="C:nucleus"/>
    <property type="evidence" value="ECO:0007669"/>
    <property type="project" value="TreeGrafter"/>
</dbReference>
<reference evidence="2 3" key="1">
    <citation type="submission" date="2016-08" db="EMBL/GenBank/DDBJ databases">
        <title>A Parts List for Fungal Cellulosomes Revealed by Comparative Genomics.</title>
        <authorList>
            <consortium name="DOE Joint Genome Institute"/>
            <person name="Haitjema C.H."/>
            <person name="Gilmore S.P."/>
            <person name="Henske J.K."/>
            <person name="Solomon K.V."/>
            <person name="De Groot R."/>
            <person name="Kuo A."/>
            <person name="Mondo S.J."/>
            <person name="Salamov A.A."/>
            <person name="Labutti K."/>
            <person name="Zhao Z."/>
            <person name="Chiniquy J."/>
            <person name="Barry K."/>
            <person name="Brewer H.M."/>
            <person name="Purvine S.O."/>
            <person name="Wright A.T."/>
            <person name="Boxma B."/>
            <person name="Van Alen T."/>
            <person name="Hackstein J.H."/>
            <person name="Baker S.E."/>
            <person name="Grigoriev I.V."/>
            <person name="O'Malley M.A."/>
        </authorList>
    </citation>
    <scope>NUCLEOTIDE SEQUENCE [LARGE SCALE GENOMIC DNA]</scope>
    <source>
        <strain evidence="2 3">G1</strain>
    </source>
</reference>
<proteinExistence type="predicted"/>
<accession>A0A1Y2FT91</accession>
<evidence type="ECO:0000313" key="3">
    <source>
        <dbReference type="Proteomes" id="UP000193920"/>
    </source>
</evidence>
<dbReference type="PANTHER" id="PTHR15510">
    <property type="entry name" value="SPERM-ASSOCIATED ANTIGEN 8"/>
    <property type="match status" value="1"/>
</dbReference>
<dbReference type="AlphaFoldDB" id="A0A1Y2FT91"/>
<comment type="caution">
    <text evidence="2">The sequence shown here is derived from an EMBL/GenBank/DDBJ whole genome shotgun (WGS) entry which is preliminary data.</text>
</comment>
<dbReference type="PANTHER" id="PTHR15510:SF5">
    <property type="entry name" value="SPERM-ASSOCIATED ANTIGEN 8"/>
    <property type="match status" value="1"/>
</dbReference>
<keyword evidence="1" id="KW-0175">Coiled coil</keyword>
<evidence type="ECO:0000256" key="1">
    <source>
        <dbReference type="SAM" id="Coils"/>
    </source>
</evidence>
<sequence>MANFKLPYTGTNWNKHNGVGVTLIENWFEERAVADQMIDENERARKELNKRMIDNLEKGEVPLEIKKIQKQTEEIDKAQERLKREQENLANMKEQLKDKMEHIKEDLLEQEKEQKNNLPYQNVIASTNAYQKHKGGLGKKGQLMEAELMELAKKQLESKPDDGVNEWESTFQHDYCFDFKTSVQFPDEETIRKYDVPITYWNDNIKNKDINVYCSTAEEEKGKIKGNDINFSRHTNFTKPINEYGLQSDTKFKDF</sequence>
<dbReference type="InterPro" id="IPR026124">
    <property type="entry name" value="Sperm-assoc_Ag8"/>
</dbReference>
<dbReference type="GO" id="GO:0005737">
    <property type="term" value="C:cytoplasm"/>
    <property type="evidence" value="ECO:0007669"/>
    <property type="project" value="TreeGrafter"/>
</dbReference>
<feature type="coiled-coil region" evidence="1">
    <location>
        <begin position="31"/>
        <end position="117"/>
    </location>
</feature>
<dbReference type="OrthoDB" id="2120499at2759"/>
<organism evidence="2 3">
    <name type="scientific">Neocallimastix californiae</name>
    <dbReference type="NCBI Taxonomy" id="1754190"/>
    <lineage>
        <taxon>Eukaryota</taxon>
        <taxon>Fungi</taxon>
        <taxon>Fungi incertae sedis</taxon>
        <taxon>Chytridiomycota</taxon>
        <taxon>Chytridiomycota incertae sedis</taxon>
        <taxon>Neocallimastigomycetes</taxon>
        <taxon>Neocallimastigales</taxon>
        <taxon>Neocallimastigaceae</taxon>
        <taxon>Neocallimastix</taxon>
    </lineage>
</organism>
<dbReference type="Proteomes" id="UP000193920">
    <property type="component" value="Unassembled WGS sequence"/>
</dbReference>